<evidence type="ECO:0000256" key="1">
    <source>
        <dbReference type="SAM" id="MobiDB-lite"/>
    </source>
</evidence>
<dbReference type="EMBL" id="JTJC03000001">
    <property type="protein sequence ID" value="NHC34504.1"/>
    <property type="molecule type" value="Genomic_DNA"/>
</dbReference>
<keyword evidence="3" id="KW-1185">Reference proteome</keyword>
<name>A0A9X5E5E4_9CYAN</name>
<dbReference type="OrthoDB" id="422658at2"/>
<feature type="compositionally biased region" description="Low complexity" evidence="1">
    <location>
        <begin position="285"/>
        <end position="322"/>
    </location>
</feature>
<dbReference type="AlphaFoldDB" id="A0A9X5E5E4"/>
<proteinExistence type="predicted"/>
<feature type="region of interest" description="Disordered" evidence="1">
    <location>
        <begin position="143"/>
        <end position="322"/>
    </location>
</feature>
<feature type="compositionally biased region" description="Low complexity" evidence="1">
    <location>
        <begin position="233"/>
        <end position="275"/>
    </location>
</feature>
<dbReference type="RefSeq" id="WP_132866731.1">
    <property type="nucleotide sequence ID" value="NZ_JTJC03000001.1"/>
</dbReference>
<sequence>MGRYFFRQWLNLAAKATKTAVVSFGSLGLASSFWLVVEHHSSQIARTQTVNADVTLDRRPDETYEALRSRAITAARTAATQNLATNRQATDVTVTVVIRNRGQIAPILSLTANRNEGINPDPRQGIKYFDQARSLLRFDERDVATNDAKSVPRRSFPNPTPSSSRMPANSNSGNTRGSGQGTFSQPGRLIPSTSEQPTNTTPFSQLGTTNSTNTPSNQTQPGTGLVPQSLPATTPDSTTPNSSSDTPTNQPTTFPGSSPNTSTSPSTTTPASSDTGLTPATPAIPSGLTPSQPLTPSTSPLPGTSSTPTTSPFGSTTPTTQP</sequence>
<evidence type="ECO:0000313" key="2">
    <source>
        <dbReference type="EMBL" id="NHC34504.1"/>
    </source>
</evidence>
<gene>
    <name evidence="2" type="ORF">QH73_0007495</name>
</gene>
<comment type="caution">
    <text evidence="2">The sequence shown here is derived from an EMBL/GenBank/DDBJ whole genome shotgun (WGS) entry which is preliminary data.</text>
</comment>
<evidence type="ECO:0000313" key="3">
    <source>
        <dbReference type="Proteomes" id="UP000031532"/>
    </source>
</evidence>
<feature type="compositionally biased region" description="Low complexity" evidence="1">
    <location>
        <begin position="208"/>
        <end position="221"/>
    </location>
</feature>
<reference evidence="2 3" key="1">
    <citation type="journal article" date="2015" name="Genome Announc.">
        <title>Draft Genome Sequence of the Terrestrial Cyanobacterium Scytonema millei VB511283, Isolated from Eastern India.</title>
        <authorList>
            <person name="Sen D."/>
            <person name="Chandrababunaidu M.M."/>
            <person name="Singh D."/>
            <person name="Sanghi N."/>
            <person name="Ghorai A."/>
            <person name="Mishra G.P."/>
            <person name="Madduluri M."/>
            <person name="Adhikary S.P."/>
            <person name="Tripathy S."/>
        </authorList>
    </citation>
    <scope>NUCLEOTIDE SEQUENCE [LARGE SCALE GENOMIC DNA]</scope>
    <source>
        <strain evidence="2 3">VB511283</strain>
    </source>
</reference>
<organism evidence="2 3">
    <name type="scientific">Scytonema millei VB511283</name>
    <dbReference type="NCBI Taxonomy" id="1245923"/>
    <lineage>
        <taxon>Bacteria</taxon>
        <taxon>Bacillati</taxon>
        <taxon>Cyanobacteriota</taxon>
        <taxon>Cyanophyceae</taxon>
        <taxon>Nostocales</taxon>
        <taxon>Scytonemataceae</taxon>
        <taxon>Scytonema</taxon>
    </lineage>
</organism>
<feature type="compositionally biased region" description="Polar residues" evidence="1">
    <location>
        <begin position="161"/>
        <end position="207"/>
    </location>
</feature>
<protein>
    <submittedName>
        <fullName evidence="2">Uncharacterized protein</fullName>
    </submittedName>
</protein>
<accession>A0A9X5E5E4</accession>
<dbReference type="Proteomes" id="UP000031532">
    <property type="component" value="Unassembled WGS sequence"/>
</dbReference>